<feature type="transmembrane region" description="Helical" evidence="1">
    <location>
        <begin position="199"/>
        <end position="219"/>
    </location>
</feature>
<gene>
    <name evidence="4" type="ORF">HHI36_002283</name>
</gene>
<feature type="domain" description="Acyltransferase 3" evidence="3">
    <location>
        <begin position="193"/>
        <end position="549"/>
    </location>
</feature>
<reference evidence="4 5" key="1">
    <citation type="journal article" date="2021" name="BMC Biol.">
        <title>Horizontally acquired antibacterial genes associated with adaptive radiation of ladybird beetles.</title>
        <authorList>
            <person name="Li H.S."/>
            <person name="Tang X.F."/>
            <person name="Huang Y.H."/>
            <person name="Xu Z.Y."/>
            <person name="Chen M.L."/>
            <person name="Du X.Y."/>
            <person name="Qiu B.Y."/>
            <person name="Chen P.T."/>
            <person name="Zhang W."/>
            <person name="Slipinski A."/>
            <person name="Escalona H.E."/>
            <person name="Waterhouse R.M."/>
            <person name="Zwick A."/>
            <person name="Pang H."/>
        </authorList>
    </citation>
    <scope>NUCLEOTIDE SEQUENCE [LARGE SCALE GENOMIC DNA]</scope>
    <source>
        <strain evidence="4">SYSU2018</strain>
    </source>
</reference>
<evidence type="ECO:0000259" key="3">
    <source>
        <dbReference type="Pfam" id="PF01757"/>
    </source>
</evidence>
<name>A0ABD2P9Z7_9CUCU</name>
<dbReference type="Proteomes" id="UP001516400">
    <property type="component" value="Unassembled WGS sequence"/>
</dbReference>
<keyword evidence="1" id="KW-0812">Transmembrane</keyword>
<accession>A0ABD2P9Z7</accession>
<feature type="chain" id="PRO_5044843788" description="Acyltransferase 3 domain-containing protein" evidence="2">
    <location>
        <begin position="24"/>
        <end position="610"/>
    </location>
</feature>
<feature type="transmembrane region" description="Helical" evidence="1">
    <location>
        <begin position="460"/>
        <end position="477"/>
    </location>
</feature>
<proteinExistence type="predicted"/>
<evidence type="ECO:0000313" key="4">
    <source>
        <dbReference type="EMBL" id="KAL3287824.1"/>
    </source>
</evidence>
<feature type="transmembrane region" description="Helical" evidence="1">
    <location>
        <begin position="428"/>
        <end position="445"/>
    </location>
</feature>
<evidence type="ECO:0000313" key="5">
    <source>
        <dbReference type="Proteomes" id="UP001516400"/>
    </source>
</evidence>
<keyword evidence="1" id="KW-1133">Transmembrane helix</keyword>
<feature type="transmembrane region" description="Helical" evidence="1">
    <location>
        <begin position="136"/>
        <end position="154"/>
    </location>
</feature>
<dbReference type="PANTHER" id="PTHR11161:SF72">
    <property type="entry name" value="FI21449P1"/>
    <property type="match status" value="1"/>
</dbReference>
<dbReference type="EMBL" id="JABFTP020000185">
    <property type="protein sequence ID" value="KAL3287824.1"/>
    <property type="molecule type" value="Genomic_DNA"/>
</dbReference>
<feature type="signal peptide" evidence="2">
    <location>
        <begin position="1"/>
        <end position="23"/>
    </location>
</feature>
<organism evidence="4 5">
    <name type="scientific">Cryptolaemus montrouzieri</name>
    <dbReference type="NCBI Taxonomy" id="559131"/>
    <lineage>
        <taxon>Eukaryota</taxon>
        <taxon>Metazoa</taxon>
        <taxon>Ecdysozoa</taxon>
        <taxon>Arthropoda</taxon>
        <taxon>Hexapoda</taxon>
        <taxon>Insecta</taxon>
        <taxon>Pterygota</taxon>
        <taxon>Neoptera</taxon>
        <taxon>Endopterygota</taxon>
        <taxon>Coleoptera</taxon>
        <taxon>Polyphaga</taxon>
        <taxon>Cucujiformia</taxon>
        <taxon>Coccinelloidea</taxon>
        <taxon>Coccinellidae</taxon>
        <taxon>Scymninae</taxon>
        <taxon>Scymnini</taxon>
        <taxon>Cryptolaemus</taxon>
    </lineage>
</organism>
<evidence type="ECO:0000256" key="1">
    <source>
        <dbReference type="SAM" id="Phobius"/>
    </source>
</evidence>
<feature type="transmembrane region" description="Helical" evidence="1">
    <location>
        <begin position="239"/>
        <end position="258"/>
    </location>
</feature>
<feature type="transmembrane region" description="Helical" evidence="1">
    <location>
        <begin position="489"/>
        <end position="510"/>
    </location>
</feature>
<feature type="transmembrane region" description="Helical" evidence="1">
    <location>
        <begin position="530"/>
        <end position="549"/>
    </location>
</feature>
<feature type="transmembrane region" description="Helical" evidence="1">
    <location>
        <begin position="286"/>
        <end position="305"/>
    </location>
</feature>
<sequence length="610" mass="70953">MDVKLSVVILILNSWFSSRIVSASVSQSNYTHLPKIYNFDENEICQDDYVLCKLNIKLKPQSQTNPPRIWKMMEKINRERSGIFKRDVIYRGLCLPKNHQNFEYSEYASDGLIGRVEQSFCSDKEKFHRLIDSVDIAFGCLSAVYISFIIYSTIRTCKNGQTVNRYIKIFSITETWKDLRKPDKREDFKKLRSMQGIRTISMLIIVTAHNFVGTVGLFIENPEYIEVFCNELYRSILVNHFGLIVQTFFTISSWLLAVQLHRITERNGEITLGDLLTLALNRVVRLMPAVMIVIFLHRSSLLVLVSDPLYHSLLNGEIDRCREGWWRNIFFIQNFYKFDGQICSPGTWYIAADTQLYFMVLVLFYLSQKLKIPIKFLLGGVTCITVCNHAYTVFTTDFDGLIQFTPKILPTEYVFQTKEFVFSYSRTICQLATYVIGFTFGSIYVKQKHNFIFDNFTKKMFWLAAFLGLPLITTLLYSHKSSRVMEAILAISMRPLFSLGIAVGLLGMATKTGGLIKKFFEWEPLVFLGNFTYSIYMFHFLMLFGRIYYVARMEYLSDLKYIRNLIVDIVSSFSIGILMYTILEHPFVQLQKMILPQVKTKKEIVKIKES</sequence>
<comment type="caution">
    <text evidence="4">The sequence shown here is derived from an EMBL/GenBank/DDBJ whole genome shotgun (WGS) entry which is preliminary data.</text>
</comment>
<feature type="transmembrane region" description="Helical" evidence="1">
    <location>
        <begin position="346"/>
        <end position="366"/>
    </location>
</feature>
<keyword evidence="1" id="KW-0472">Membrane</keyword>
<dbReference type="InterPro" id="IPR052728">
    <property type="entry name" value="O2_lipid_transport_reg"/>
</dbReference>
<protein>
    <recommendedName>
        <fullName evidence="3">Acyltransferase 3 domain-containing protein</fullName>
    </recommendedName>
</protein>
<keyword evidence="2" id="KW-0732">Signal</keyword>
<evidence type="ECO:0000256" key="2">
    <source>
        <dbReference type="SAM" id="SignalP"/>
    </source>
</evidence>
<keyword evidence="5" id="KW-1185">Reference proteome</keyword>
<dbReference type="AlphaFoldDB" id="A0ABD2P9Z7"/>
<feature type="transmembrane region" description="Helical" evidence="1">
    <location>
        <begin position="561"/>
        <end position="583"/>
    </location>
</feature>
<dbReference type="Pfam" id="PF01757">
    <property type="entry name" value="Acyl_transf_3"/>
    <property type="match status" value="1"/>
</dbReference>
<dbReference type="PANTHER" id="PTHR11161">
    <property type="entry name" value="O-ACYLTRANSFERASE"/>
    <property type="match status" value="1"/>
</dbReference>
<dbReference type="InterPro" id="IPR002656">
    <property type="entry name" value="Acyl_transf_3_dom"/>
</dbReference>